<evidence type="ECO:0000259" key="1">
    <source>
        <dbReference type="Pfam" id="PF09346"/>
    </source>
</evidence>
<dbReference type="EMBL" id="VDLU01000002">
    <property type="protein sequence ID" value="TNJ28367.1"/>
    <property type="molecule type" value="Genomic_DNA"/>
</dbReference>
<name>A0A4Z1T5G7_GIAMU</name>
<sequence>MLLLHDEILIQLQQSPLVTRIEQHPYPPAGEGELDAGARRLGIELPADLAAFYRHSNGLDASWCIAPDGKLAGQFLICPLAQLRIVEVESQKISMESKYRFLVIARDTYGSVLLSLDDRIGIGMIWYTPASTALSGLQLSQLSEVCDSFSSYYRLMSLHHGVICWQYAFIRELGLPIPTRLLLARFCPDRLALDLALHHQLVDPDNADALQPVRFAQGLLRKLG</sequence>
<accession>A0A4Z1T5G7</accession>
<evidence type="ECO:0000313" key="2">
    <source>
        <dbReference type="EMBL" id="TNJ28367.1"/>
    </source>
</evidence>
<dbReference type="Proteomes" id="UP000315496">
    <property type="component" value="Chromosome 2"/>
</dbReference>
<protein>
    <recommendedName>
        <fullName evidence="1">Knr4/Smi1-like domain-containing protein</fullName>
    </recommendedName>
</protein>
<evidence type="ECO:0000313" key="3">
    <source>
        <dbReference type="Proteomes" id="UP000315496"/>
    </source>
</evidence>
<proteinExistence type="predicted"/>
<dbReference type="PANTHER" id="PTHR31854">
    <property type="entry name" value="TUBULIN POLYGLUTAMYLASE COMPLEX SUBUNIT 2"/>
    <property type="match status" value="1"/>
</dbReference>
<dbReference type="PANTHER" id="PTHR31854:SF2">
    <property type="entry name" value="TUBULIN POLYGLUTAMYLASE COMPLEX SUBUNIT 2"/>
    <property type="match status" value="1"/>
</dbReference>
<dbReference type="VEuPathDB" id="GiardiaDB:GMRT_12327"/>
<dbReference type="OrthoDB" id="10249691at2759"/>
<keyword evidence="3" id="KW-1185">Reference proteome</keyword>
<reference evidence="2 3" key="1">
    <citation type="submission" date="2019-05" db="EMBL/GenBank/DDBJ databases">
        <title>The compact genome of Giardia muris reveals important steps in the evolution of intestinal protozoan parasites.</title>
        <authorList>
            <person name="Xu F."/>
            <person name="Jimenez-Gonzalez A."/>
            <person name="Einarsson E."/>
            <person name="Astvaldsson A."/>
            <person name="Peirasmaki D."/>
            <person name="Eckmann L."/>
            <person name="Andersson J.O."/>
            <person name="Svard S.G."/>
            <person name="Jerlstrom-Hultqvist J."/>
        </authorList>
    </citation>
    <scope>NUCLEOTIDE SEQUENCE [LARGE SCALE GENOMIC DNA]</scope>
    <source>
        <strain evidence="2 3">Roberts-Thomson</strain>
    </source>
</reference>
<dbReference type="Pfam" id="PF09346">
    <property type="entry name" value="SMI1_KNR4"/>
    <property type="match status" value="1"/>
</dbReference>
<dbReference type="AlphaFoldDB" id="A0A4Z1T5G7"/>
<dbReference type="InterPro" id="IPR039231">
    <property type="entry name" value="TPGS2"/>
</dbReference>
<feature type="domain" description="Knr4/Smi1-like" evidence="1">
    <location>
        <begin position="28"/>
        <end position="152"/>
    </location>
</feature>
<comment type="caution">
    <text evidence="2">The sequence shown here is derived from an EMBL/GenBank/DDBJ whole genome shotgun (WGS) entry which is preliminary data.</text>
</comment>
<dbReference type="InterPro" id="IPR018958">
    <property type="entry name" value="Knr4/Smi1-like_dom"/>
</dbReference>
<gene>
    <name evidence="2" type="ORF">GMRT_12327</name>
</gene>
<organism evidence="2 3">
    <name type="scientific">Giardia muris</name>
    <dbReference type="NCBI Taxonomy" id="5742"/>
    <lineage>
        <taxon>Eukaryota</taxon>
        <taxon>Metamonada</taxon>
        <taxon>Diplomonadida</taxon>
        <taxon>Hexamitidae</taxon>
        <taxon>Giardiinae</taxon>
        <taxon>Giardia</taxon>
    </lineage>
</organism>